<evidence type="ECO:0000313" key="8">
    <source>
        <dbReference type="Proteomes" id="UP001317532"/>
    </source>
</evidence>
<keyword evidence="8" id="KW-1185">Reference proteome</keyword>
<keyword evidence="5 6" id="KW-0411">Iron-sulfur</keyword>
<dbReference type="InterPro" id="IPR019591">
    <property type="entry name" value="Mrp/NBP35_ATP-bd"/>
</dbReference>
<keyword evidence="6" id="KW-0378">Hydrolase</keyword>
<sequence>MSTTIEIVPATNIRELVASLPIAEEVLTEFGLHCAGCGVNKYETIGQGAAAHGLRVEPIVAALVQARLSGRVPTIMNEDRTPQRRAPGEFNRRARFRYVVPVMSGKGGVGKSLTTGLFAVGLRRAGMKVGILDADITGPSIPRLFGLRTPLGLEPDPATPAGQQPKPLMVPATSRSAIEIVSSNLLTDQEDTAMIWRGPILSGVIRQFYEQALWSDLDYLLIDLPPGTSDAPLTVLQSLAVDGIVLVTMPQRLATMIVRKAANLVHQLKKPIVGVVENMSYFVAPDTGKRYDVFGPSYADQVADLAGAPLFARMPIDPNLVALADAGRIEEIDDPIVDVLAQQLQRAMAARPKQAETISII</sequence>
<dbReference type="PANTHER" id="PTHR42961">
    <property type="entry name" value="IRON-SULFUR PROTEIN NUBPL"/>
    <property type="match status" value="1"/>
</dbReference>
<dbReference type="GO" id="GO:0005524">
    <property type="term" value="F:ATP binding"/>
    <property type="evidence" value="ECO:0007669"/>
    <property type="project" value="UniProtKB-UniRule"/>
</dbReference>
<dbReference type="EMBL" id="AP025523">
    <property type="protein sequence ID" value="BDE07357.1"/>
    <property type="molecule type" value="Genomic_DNA"/>
</dbReference>
<dbReference type="Gene3D" id="3.40.50.300">
    <property type="entry name" value="P-loop containing nucleotide triphosphate hydrolases"/>
    <property type="match status" value="1"/>
</dbReference>
<organism evidence="7 8">
    <name type="scientific">Vulcanimicrobium alpinum</name>
    <dbReference type="NCBI Taxonomy" id="3016050"/>
    <lineage>
        <taxon>Bacteria</taxon>
        <taxon>Bacillati</taxon>
        <taxon>Vulcanimicrobiota</taxon>
        <taxon>Vulcanimicrobiia</taxon>
        <taxon>Vulcanimicrobiales</taxon>
        <taxon>Vulcanimicrobiaceae</taxon>
        <taxon>Vulcanimicrobium</taxon>
    </lineage>
</organism>
<dbReference type="InterPro" id="IPR038062">
    <property type="entry name" value="ScdA-like_N_sf"/>
</dbReference>
<dbReference type="InterPro" id="IPR033756">
    <property type="entry name" value="YlxH/NBP35"/>
</dbReference>
<evidence type="ECO:0000256" key="5">
    <source>
        <dbReference type="ARBA" id="ARBA00023014"/>
    </source>
</evidence>
<keyword evidence="4 6" id="KW-0408">Iron</keyword>
<dbReference type="InterPro" id="IPR044304">
    <property type="entry name" value="NUBPL-like"/>
</dbReference>
<dbReference type="InterPro" id="IPR027417">
    <property type="entry name" value="P-loop_NTPase"/>
</dbReference>
<keyword evidence="1 6" id="KW-0479">Metal-binding</keyword>
<dbReference type="GO" id="GO:0140663">
    <property type="term" value="F:ATP-dependent FeS chaperone activity"/>
    <property type="evidence" value="ECO:0007669"/>
    <property type="project" value="InterPro"/>
</dbReference>
<name>A0AAN1XZX5_UNVUL</name>
<keyword evidence="3 6" id="KW-0067">ATP-binding</keyword>
<evidence type="ECO:0000256" key="4">
    <source>
        <dbReference type="ARBA" id="ARBA00023004"/>
    </source>
</evidence>
<evidence type="ECO:0000256" key="1">
    <source>
        <dbReference type="ARBA" id="ARBA00022723"/>
    </source>
</evidence>
<keyword evidence="2 6" id="KW-0547">Nucleotide-binding</keyword>
<dbReference type="FunFam" id="3.40.50.300:FF:001119">
    <property type="entry name" value="Iron-sulfur cluster carrier protein"/>
    <property type="match status" value="1"/>
</dbReference>
<dbReference type="GO" id="GO:0046872">
    <property type="term" value="F:metal ion binding"/>
    <property type="evidence" value="ECO:0007669"/>
    <property type="project" value="UniProtKB-KW"/>
</dbReference>
<dbReference type="SUPFAM" id="SSF52540">
    <property type="entry name" value="P-loop containing nucleoside triphosphate hydrolases"/>
    <property type="match status" value="1"/>
</dbReference>
<evidence type="ECO:0000256" key="2">
    <source>
        <dbReference type="ARBA" id="ARBA00022741"/>
    </source>
</evidence>
<protein>
    <recommendedName>
        <fullName evidence="6">Iron-sulfur cluster carrier protein</fullName>
    </recommendedName>
</protein>
<dbReference type="SUPFAM" id="SSF140683">
    <property type="entry name" value="SP0561-like"/>
    <property type="match status" value="1"/>
</dbReference>
<evidence type="ECO:0000256" key="3">
    <source>
        <dbReference type="ARBA" id="ARBA00022840"/>
    </source>
</evidence>
<dbReference type="InterPro" id="IPR023883">
    <property type="entry name" value="CHP03980_redox-disulphide"/>
</dbReference>
<dbReference type="HAMAP" id="MF_02040">
    <property type="entry name" value="Mrp_NBP35"/>
    <property type="match status" value="1"/>
</dbReference>
<dbReference type="InterPro" id="IPR000808">
    <property type="entry name" value="Mrp-like_CS"/>
</dbReference>
<dbReference type="RefSeq" id="WP_317994955.1">
    <property type="nucleotide sequence ID" value="NZ_AP025523.1"/>
</dbReference>
<dbReference type="NCBIfam" id="TIGR03980">
    <property type="entry name" value="prismane_assoc"/>
    <property type="match status" value="1"/>
</dbReference>
<dbReference type="GO" id="GO:0016226">
    <property type="term" value="P:iron-sulfur cluster assembly"/>
    <property type="evidence" value="ECO:0007669"/>
    <property type="project" value="InterPro"/>
</dbReference>
<dbReference type="CDD" id="cd02037">
    <property type="entry name" value="Mrp_NBP35"/>
    <property type="match status" value="1"/>
</dbReference>
<gene>
    <name evidence="7" type="ORF">WPS_26330</name>
</gene>
<comment type="similarity">
    <text evidence="6">Belongs to the Mrp/NBP35 ATP-binding proteins family.</text>
</comment>
<dbReference type="Pfam" id="PF10609">
    <property type="entry name" value="ParA"/>
    <property type="match status" value="1"/>
</dbReference>
<dbReference type="GO" id="GO:0016887">
    <property type="term" value="F:ATP hydrolysis activity"/>
    <property type="evidence" value="ECO:0007669"/>
    <property type="project" value="UniProtKB-UniRule"/>
</dbReference>
<evidence type="ECO:0000256" key="6">
    <source>
        <dbReference type="HAMAP-Rule" id="MF_02040"/>
    </source>
</evidence>
<dbReference type="AlphaFoldDB" id="A0AAN1XZX5"/>
<dbReference type="GO" id="GO:0051539">
    <property type="term" value="F:4 iron, 4 sulfur cluster binding"/>
    <property type="evidence" value="ECO:0007669"/>
    <property type="project" value="TreeGrafter"/>
</dbReference>
<dbReference type="PANTHER" id="PTHR42961:SF2">
    <property type="entry name" value="IRON-SULFUR PROTEIN NUBPL"/>
    <property type="match status" value="1"/>
</dbReference>
<reference evidence="7 8" key="1">
    <citation type="journal article" date="2022" name="ISME Commun">
        <title>Vulcanimicrobium alpinus gen. nov. sp. nov., the first cultivated representative of the candidate phylum 'Eremiobacterota', is a metabolically versatile aerobic anoxygenic phototroph.</title>
        <authorList>
            <person name="Yabe S."/>
            <person name="Muto K."/>
            <person name="Abe K."/>
            <person name="Yokota A."/>
            <person name="Staudigel H."/>
            <person name="Tebo B.M."/>
        </authorList>
    </citation>
    <scope>NUCLEOTIDE SEQUENCE [LARGE SCALE GENOMIC DNA]</scope>
    <source>
        <strain evidence="7 8">WC8-2</strain>
    </source>
</reference>
<dbReference type="KEGG" id="vab:WPS_26330"/>
<evidence type="ECO:0000313" key="7">
    <source>
        <dbReference type="EMBL" id="BDE07357.1"/>
    </source>
</evidence>
<dbReference type="Proteomes" id="UP001317532">
    <property type="component" value="Chromosome"/>
</dbReference>
<accession>A0AAN1XZX5</accession>
<dbReference type="PROSITE" id="PS01215">
    <property type="entry name" value="MRP"/>
    <property type="match status" value="1"/>
</dbReference>
<feature type="binding site" evidence="6">
    <location>
        <begin position="105"/>
        <end position="112"/>
    </location>
    <ligand>
        <name>ATP</name>
        <dbReference type="ChEBI" id="CHEBI:30616"/>
    </ligand>
</feature>
<proteinExistence type="inferred from homology"/>
<comment type="function">
    <text evidence="6">Binds and transfers iron-sulfur (Fe-S) clusters to target apoproteins. Can hydrolyze ATP.</text>
</comment>
<dbReference type="Gene3D" id="1.10.3910.10">
    <property type="entry name" value="SP0561-like"/>
    <property type="match status" value="1"/>
</dbReference>
<comment type="subunit">
    <text evidence="6">Homodimer.</text>
</comment>